<sequence length="232" mass="26540">MDRFNSQLYEKYINLKKRKFSEIEDSNKKRTSEALQYESATELLIEDLKTENDKLHVKIVSMQEQYRESLELLLEERHKTNALSSEVKTLKKTLAKKIDNLESASLRSPCGKSSIRLEDSNECLQMKNNLDTPSGQNPIQSENAAITLHEIDNESRLVPDCCRRTKSNYGTGTDRSCNPCAFHTLVELLVGMKISVECQTEGPCFSVIHQMSVIIFYPTKLKGHLFETMQTI</sequence>
<dbReference type="InterPro" id="IPR056708">
    <property type="entry name" value="DUF7806"/>
</dbReference>
<proteinExistence type="predicted"/>
<evidence type="ECO:0000259" key="1">
    <source>
        <dbReference type="Pfam" id="PF25091"/>
    </source>
</evidence>
<dbReference type="PANTHER" id="PTHR35489">
    <property type="entry name" value="TITAN9"/>
    <property type="match status" value="1"/>
</dbReference>
<protein>
    <recommendedName>
        <fullName evidence="1">DUF7806 domain-containing protein</fullName>
    </recommendedName>
</protein>
<reference evidence="2 3" key="1">
    <citation type="journal article" date="2024" name="Plant Biotechnol. J.">
        <title>Dendrobium thyrsiflorum genome and its molecular insights into genes involved in important horticultural traits.</title>
        <authorList>
            <person name="Chen B."/>
            <person name="Wang J.Y."/>
            <person name="Zheng P.J."/>
            <person name="Li K.L."/>
            <person name="Liang Y.M."/>
            <person name="Chen X.F."/>
            <person name="Zhang C."/>
            <person name="Zhao X."/>
            <person name="He X."/>
            <person name="Zhang G.Q."/>
            <person name="Liu Z.J."/>
            <person name="Xu Q."/>
        </authorList>
    </citation>
    <scope>NUCLEOTIDE SEQUENCE [LARGE SCALE GENOMIC DNA]</scope>
    <source>
        <strain evidence="2">GZMU011</strain>
    </source>
</reference>
<dbReference type="PANTHER" id="PTHR35489:SF2">
    <property type="entry name" value="TITAN9"/>
    <property type="match status" value="1"/>
</dbReference>
<dbReference type="Pfam" id="PF25091">
    <property type="entry name" value="DUF7806"/>
    <property type="match status" value="1"/>
</dbReference>
<organism evidence="2 3">
    <name type="scientific">Dendrobium thyrsiflorum</name>
    <name type="common">Pinecone-like raceme dendrobium</name>
    <name type="synonym">Orchid</name>
    <dbReference type="NCBI Taxonomy" id="117978"/>
    <lineage>
        <taxon>Eukaryota</taxon>
        <taxon>Viridiplantae</taxon>
        <taxon>Streptophyta</taxon>
        <taxon>Embryophyta</taxon>
        <taxon>Tracheophyta</taxon>
        <taxon>Spermatophyta</taxon>
        <taxon>Magnoliopsida</taxon>
        <taxon>Liliopsida</taxon>
        <taxon>Asparagales</taxon>
        <taxon>Orchidaceae</taxon>
        <taxon>Epidendroideae</taxon>
        <taxon>Malaxideae</taxon>
        <taxon>Dendrobiinae</taxon>
        <taxon>Dendrobium</taxon>
    </lineage>
</organism>
<dbReference type="Proteomes" id="UP001552299">
    <property type="component" value="Unassembled WGS sequence"/>
</dbReference>
<dbReference type="AlphaFoldDB" id="A0ABD0V025"/>
<comment type="caution">
    <text evidence="2">The sequence shown here is derived from an EMBL/GenBank/DDBJ whole genome shotgun (WGS) entry which is preliminary data.</text>
</comment>
<keyword evidence="3" id="KW-1185">Reference proteome</keyword>
<dbReference type="EMBL" id="JANQDX010000011">
    <property type="protein sequence ID" value="KAL0916056.1"/>
    <property type="molecule type" value="Genomic_DNA"/>
</dbReference>
<name>A0ABD0V025_DENTH</name>
<gene>
    <name evidence="2" type="ORF">M5K25_013538</name>
</gene>
<evidence type="ECO:0000313" key="2">
    <source>
        <dbReference type="EMBL" id="KAL0916056.1"/>
    </source>
</evidence>
<feature type="domain" description="DUF7806" evidence="1">
    <location>
        <begin position="179"/>
        <end position="216"/>
    </location>
</feature>
<evidence type="ECO:0000313" key="3">
    <source>
        <dbReference type="Proteomes" id="UP001552299"/>
    </source>
</evidence>
<accession>A0ABD0V025</accession>